<dbReference type="AlphaFoldDB" id="A0A366FQ63"/>
<dbReference type="RefSeq" id="WP_113888081.1">
    <property type="nucleotide sequence ID" value="NZ_QNRK01000004.1"/>
</dbReference>
<sequence>MSPNLKSVALAVGLLAGGCAGAEASVIGSQGFADIGTTLADGLPDGDINTATSFTIGELITNQSNDGVLTGMPMQDFGAVSFSTTSGTSLTFGNAVFGTFQSTSISAGAADPDIVYYTADGVWTPGSQGGVTDMRLASFAFSLTRTVSANAGSLSWSGTFAVTDIAVPEPSTWAMMLAGLVGLGIAGSVSRKRTAVAA</sequence>
<proteinExistence type="predicted"/>
<keyword evidence="4" id="KW-1185">Reference proteome</keyword>
<dbReference type="EMBL" id="QNRK01000004">
    <property type="protein sequence ID" value="RBP16844.1"/>
    <property type="molecule type" value="Genomic_DNA"/>
</dbReference>
<keyword evidence="1" id="KW-0732">Signal</keyword>
<feature type="domain" description="Ice-binding protein C-terminal" evidence="2">
    <location>
        <begin position="166"/>
        <end position="192"/>
    </location>
</feature>
<feature type="chain" id="PRO_5016817328" evidence="1">
    <location>
        <begin position="25"/>
        <end position="198"/>
    </location>
</feature>
<accession>A0A366FQ63</accession>
<reference evidence="3 4" key="1">
    <citation type="submission" date="2018-06" db="EMBL/GenBank/DDBJ databases">
        <title>Genomic Encyclopedia of Type Strains, Phase IV (KMG-IV): sequencing the most valuable type-strain genomes for metagenomic binning, comparative biology and taxonomic classification.</title>
        <authorList>
            <person name="Goeker M."/>
        </authorList>
    </citation>
    <scope>NUCLEOTIDE SEQUENCE [LARGE SCALE GENOMIC DNA]</scope>
    <source>
        <strain evidence="3 4">DSM 24875</strain>
    </source>
</reference>
<evidence type="ECO:0000313" key="3">
    <source>
        <dbReference type="EMBL" id="RBP16844.1"/>
    </source>
</evidence>
<organism evidence="3 4">
    <name type="scientific">Roseiarcus fermentans</name>
    <dbReference type="NCBI Taxonomy" id="1473586"/>
    <lineage>
        <taxon>Bacteria</taxon>
        <taxon>Pseudomonadati</taxon>
        <taxon>Pseudomonadota</taxon>
        <taxon>Alphaproteobacteria</taxon>
        <taxon>Hyphomicrobiales</taxon>
        <taxon>Roseiarcaceae</taxon>
        <taxon>Roseiarcus</taxon>
    </lineage>
</organism>
<evidence type="ECO:0000313" key="4">
    <source>
        <dbReference type="Proteomes" id="UP000253529"/>
    </source>
</evidence>
<dbReference type="NCBIfam" id="TIGR02595">
    <property type="entry name" value="PEP_CTERM"/>
    <property type="match status" value="1"/>
</dbReference>
<protein>
    <submittedName>
        <fullName evidence="3">Putative secreted protein with PEP-CTERM sorting signal</fullName>
    </submittedName>
</protein>
<evidence type="ECO:0000256" key="1">
    <source>
        <dbReference type="SAM" id="SignalP"/>
    </source>
</evidence>
<dbReference type="OrthoDB" id="121983at2"/>
<name>A0A366FQ63_9HYPH</name>
<dbReference type="Pfam" id="PF07589">
    <property type="entry name" value="PEP-CTERM"/>
    <property type="match status" value="1"/>
</dbReference>
<dbReference type="Proteomes" id="UP000253529">
    <property type="component" value="Unassembled WGS sequence"/>
</dbReference>
<gene>
    <name evidence="3" type="ORF">DFR50_104121</name>
</gene>
<dbReference type="InterPro" id="IPR013424">
    <property type="entry name" value="Ice-binding_C"/>
</dbReference>
<evidence type="ECO:0000259" key="2">
    <source>
        <dbReference type="Pfam" id="PF07589"/>
    </source>
</evidence>
<feature type="signal peptide" evidence="1">
    <location>
        <begin position="1"/>
        <end position="24"/>
    </location>
</feature>
<dbReference type="PROSITE" id="PS51257">
    <property type="entry name" value="PROKAR_LIPOPROTEIN"/>
    <property type="match status" value="1"/>
</dbReference>
<comment type="caution">
    <text evidence="3">The sequence shown here is derived from an EMBL/GenBank/DDBJ whole genome shotgun (WGS) entry which is preliminary data.</text>
</comment>